<keyword evidence="4" id="KW-1185">Reference proteome</keyword>
<dbReference type="PIRSF" id="PIRSF021603">
    <property type="entry name" value="UCP21603_acetyltransf"/>
    <property type="match status" value="1"/>
</dbReference>
<dbReference type="Proteomes" id="UP000280501">
    <property type="component" value="Unassembled WGS sequence"/>
</dbReference>
<comment type="caution">
    <text evidence="3">The sequence shown here is derived from an EMBL/GenBank/DDBJ whole genome shotgun (WGS) entry which is preliminary data.</text>
</comment>
<organism evidence="3 4">
    <name type="scientific">Myceligenerans xiligouense</name>
    <dbReference type="NCBI Taxonomy" id="253184"/>
    <lineage>
        <taxon>Bacteria</taxon>
        <taxon>Bacillati</taxon>
        <taxon>Actinomycetota</taxon>
        <taxon>Actinomycetes</taxon>
        <taxon>Micrococcales</taxon>
        <taxon>Promicromonosporaceae</taxon>
        <taxon>Myceligenerans</taxon>
    </lineage>
</organism>
<dbReference type="GO" id="GO:0016747">
    <property type="term" value="F:acyltransferase activity, transferring groups other than amino-acyl groups"/>
    <property type="evidence" value="ECO:0007669"/>
    <property type="project" value="InterPro"/>
</dbReference>
<dbReference type="EMBL" id="RKQZ01000001">
    <property type="protein sequence ID" value="RPF22124.1"/>
    <property type="molecule type" value="Genomic_DNA"/>
</dbReference>
<sequence length="311" mass="32968">MAASRTPLHPRGGVRRAPSSGAPDEARVLGMPDLPAALDVCYTQPVASVLAASRLEIATRSSFTAAGGQVWGFPATGPLEAVCWAGANLVPVVPDTLDEARQAAATAAFATLARAQGRRSSSIVGEREAALGLWDGLERYWPAPREIRVDQPSMAITRGSDVAPDPALRRSTLAELDMVLPACVRMFTEEVGYSPVAGGGGPYVQRVRSLIADGRSFIRTETTPRGRETVAFKAEVGAVAGTVAQIQGVWVDPLFRGRGWSVAGMSAVVGVVRETIAPVVSLYVNNYNERALATYRRVGFEQVGTFATVLF</sequence>
<evidence type="ECO:0000256" key="1">
    <source>
        <dbReference type="SAM" id="MobiDB-lite"/>
    </source>
</evidence>
<protein>
    <recommendedName>
        <fullName evidence="2">N-acetyltransferase domain-containing protein</fullName>
    </recommendedName>
</protein>
<dbReference type="AlphaFoldDB" id="A0A3N4YRW2"/>
<dbReference type="PROSITE" id="PS51186">
    <property type="entry name" value="GNAT"/>
    <property type="match status" value="1"/>
</dbReference>
<dbReference type="Pfam" id="PF13312">
    <property type="entry name" value="DUF4081"/>
    <property type="match status" value="1"/>
</dbReference>
<evidence type="ECO:0000313" key="4">
    <source>
        <dbReference type="Proteomes" id="UP000280501"/>
    </source>
</evidence>
<accession>A0A3N4YRW2</accession>
<gene>
    <name evidence="3" type="ORF">EDD34_2771</name>
</gene>
<proteinExistence type="predicted"/>
<dbReference type="InterPro" id="IPR016794">
    <property type="entry name" value="UCP21603_acetyltransf"/>
</dbReference>
<evidence type="ECO:0000313" key="3">
    <source>
        <dbReference type="EMBL" id="RPF22124.1"/>
    </source>
</evidence>
<dbReference type="InterPro" id="IPR000182">
    <property type="entry name" value="GNAT_dom"/>
</dbReference>
<dbReference type="OrthoDB" id="5241264at2"/>
<dbReference type="Gene3D" id="3.40.630.30">
    <property type="match status" value="1"/>
</dbReference>
<reference evidence="3 4" key="1">
    <citation type="submission" date="2018-11" db="EMBL/GenBank/DDBJ databases">
        <title>Sequencing the genomes of 1000 actinobacteria strains.</title>
        <authorList>
            <person name="Klenk H.-P."/>
        </authorList>
    </citation>
    <scope>NUCLEOTIDE SEQUENCE [LARGE SCALE GENOMIC DNA]</scope>
    <source>
        <strain evidence="3 4">DSM 15700</strain>
    </source>
</reference>
<evidence type="ECO:0000259" key="2">
    <source>
        <dbReference type="PROSITE" id="PS51186"/>
    </source>
</evidence>
<dbReference type="InterPro" id="IPR025289">
    <property type="entry name" value="DUF4081"/>
</dbReference>
<dbReference type="InterPro" id="IPR016181">
    <property type="entry name" value="Acyl_CoA_acyltransferase"/>
</dbReference>
<name>A0A3N4YRW2_9MICO</name>
<dbReference type="SUPFAM" id="SSF55729">
    <property type="entry name" value="Acyl-CoA N-acyltransferases (Nat)"/>
    <property type="match status" value="1"/>
</dbReference>
<feature type="region of interest" description="Disordered" evidence="1">
    <location>
        <begin position="1"/>
        <end position="25"/>
    </location>
</feature>
<dbReference type="Pfam" id="PF00583">
    <property type="entry name" value="Acetyltransf_1"/>
    <property type="match status" value="1"/>
</dbReference>
<feature type="domain" description="N-acetyltransferase" evidence="2">
    <location>
        <begin position="171"/>
        <end position="311"/>
    </location>
</feature>